<dbReference type="GO" id="GO:0032012">
    <property type="term" value="P:regulation of ARF protein signal transduction"/>
    <property type="evidence" value="ECO:0007669"/>
    <property type="project" value="InterPro"/>
</dbReference>
<dbReference type="KEGG" id="mlr:MELLADRAFT_36715"/>
<evidence type="ECO:0000256" key="1">
    <source>
        <dbReference type="SAM" id="MobiDB-lite"/>
    </source>
</evidence>
<feature type="region of interest" description="Disordered" evidence="1">
    <location>
        <begin position="1054"/>
        <end position="1076"/>
    </location>
</feature>
<dbReference type="eggNOG" id="KOG0928">
    <property type="taxonomic scope" value="Eukaryota"/>
</dbReference>
<proteinExistence type="predicted"/>
<dbReference type="Gene3D" id="1.10.1000.11">
    <property type="entry name" value="Arf Nucleotide-binding Site Opener,domain 2"/>
    <property type="match status" value="1"/>
</dbReference>
<dbReference type="CDD" id="cd00171">
    <property type="entry name" value="Sec7"/>
    <property type="match status" value="1"/>
</dbReference>
<reference evidence="4" key="1">
    <citation type="journal article" date="2011" name="Proc. Natl. Acad. Sci. U.S.A.">
        <title>Obligate biotrophy features unraveled by the genomic analysis of rust fungi.</title>
        <authorList>
            <person name="Duplessis S."/>
            <person name="Cuomo C.A."/>
            <person name="Lin Y.-C."/>
            <person name="Aerts A."/>
            <person name="Tisserant E."/>
            <person name="Veneault-Fourrey C."/>
            <person name="Joly D.L."/>
            <person name="Hacquard S."/>
            <person name="Amselem J."/>
            <person name="Cantarel B.L."/>
            <person name="Chiu R."/>
            <person name="Coutinho P.M."/>
            <person name="Feau N."/>
            <person name="Field M."/>
            <person name="Frey P."/>
            <person name="Gelhaye E."/>
            <person name="Goldberg J."/>
            <person name="Grabherr M.G."/>
            <person name="Kodira C.D."/>
            <person name="Kohler A."/>
            <person name="Kuees U."/>
            <person name="Lindquist E.A."/>
            <person name="Lucas S.M."/>
            <person name="Mago R."/>
            <person name="Mauceli E."/>
            <person name="Morin E."/>
            <person name="Murat C."/>
            <person name="Pangilinan J.L."/>
            <person name="Park R."/>
            <person name="Pearson M."/>
            <person name="Quesneville H."/>
            <person name="Rouhier N."/>
            <person name="Sakthikumar S."/>
            <person name="Salamov A.A."/>
            <person name="Schmutz J."/>
            <person name="Selles B."/>
            <person name="Shapiro H."/>
            <person name="Tanguay P."/>
            <person name="Tuskan G.A."/>
            <person name="Henrissat B."/>
            <person name="Van de Peer Y."/>
            <person name="Rouze P."/>
            <person name="Ellis J.G."/>
            <person name="Dodds P.N."/>
            <person name="Schein J.E."/>
            <person name="Zhong S."/>
            <person name="Hamelin R.C."/>
            <person name="Grigoriev I.V."/>
            <person name="Szabo L.J."/>
            <person name="Martin F."/>
        </authorList>
    </citation>
    <scope>NUCLEOTIDE SEQUENCE [LARGE SCALE GENOMIC DNA]</scope>
    <source>
        <strain evidence="4">98AG31 / pathotype 3-4-7</strain>
    </source>
</reference>
<dbReference type="SMART" id="SM00222">
    <property type="entry name" value="Sec7"/>
    <property type="match status" value="1"/>
</dbReference>
<keyword evidence="4" id="KW-1185">Reference proteome</keyword>
<dbReference type="PANTHER" id="PTHR10663:SF388">
    <property type="entry name" value="GOLGI-SPECIFIC BREFELDIN A-RESISTANCE GUANINE NUCLEOTIDE EXCHANGE FACTOR 1"/>
    <property type="match status" value="1"/>
</dbReference>
<feature type="region of interest" description="Disordered" evidence="1">
    <location>
        <begin position="1488"/>
        <end position="1534"/>
    </location>
</feature>
<dbReference type="GO" id="GO:0005085">
    <property type="term" value="F:guanyl-nucleotide exchange factor activity"/>
    <property type="evidence" value="ECO:0007669"/>
    <property type="project" value="InterPro"/>
</dbReference>
<dbReference type="GO" id="GO:0005794">
    <property type="term" value="C:Golgi apparatus"/>
    <property type="evidence" value="ECO:0007669"/>
    <property type="project" value="UniProtKB-ARBA"/>
</dbReference>
<feature type="compositionally biased region" description="Basic and acidic residues" evidence="1">
    <location>
        <begin position="272"/>
        <end position="286"/>
    </location>
</feature>
<dbReference type="SUPFAM" id="SSF48425">
    <property type="entry name" value="Sec7 domain"/>
    <property type="match status" value="1"/>
</dbReference>
<sequence length="1534" mass="170107">MRNLRNGTHQNIHQTLVSKSKSPSSQGFEDPSGSLMIGFSTLMMELRECQDITQLDAVTLLSPFLAVIRSSETTGPITAIALSSIDKFLTYSLIHLNSPSLALAMSQVSSAGTHCRFEASDSVGDEVVLLKILDVLRNALTGPVGHILTDEAVCEMMETGLSMCCQMRLSEVLRRSAERTMQTMVTSVFQRLKTLPPSVDDTYVSSDDGTTEDDAVKDGLRMTAPDPRSGSIPAASDSLNKERDHARAKSNPPDMVSNENGETPDPPLDTESAEKDPLLESEKEPVQEPEIDEETMILDLSPYGLPSIKELMRVLISLLNPYDTQHTDSMRLTALSILITAFEVSGRSVSRFPSLRAMVSDDLCKHLFQLVRSDNTTLLSASLRCMTNLMDTMRPYLKIHLELFLSYLMDRLRPQPTLTISKLAHANGGKGDIEEQLDGITWKRENGDNALATRPGSSGVGTTRSQAMAPRPGVVATGEARQLMLEHLAHLARASDFMVNLWVNFDCHVDCEDVFERMIRFLARGFYPLNPAYMNAQDTSQLLCLDTLLAHVGHMSSRLESSPLPSVDVPAPVLLARDKSEKRAMLEGAAKFNEKPKVGLKFLEENQIIYDDPSVPRPQSLALFFKTCPKLDKKLLGDFISRPENLEVLQAFMTLFDFRGKLISDCLRDLLETFRLPGESQQIARITEVFAAVYVAAGATEVKTEDAAYVLSYSVIMLNTDQHNPQNRKKMTIEDYKRNLRGVNDGQDFNPDYLKAIFDSIRKREIIMPEEHSGQLGFEYAWKELQRRSRVAGPFITCNTSIFDKAMFEVSWRPVISAFSYAFTNFNDDHMLQRIVAGFQQCATLASRFNLPEVFDQVVLALARITDLTQLPSADTNFPTVSAEGQMLTISPLSIRFGKNFKAQLATVVLFTIANSDGSTMRQGWLCIFEILQSLFAHSILPSALLALPDFSDVGTIALHPPKSPSLAPERRADAGLLSTLSSYLLSPYVGPQDGIGRDITDDDIESTLCAIDCLASCHVAELYEGIFNLHIDIQETIIRTLVGLADQRISKSTRGRLGQPDRNSPPPSPQTHRTAQHYDPCSLFLLELIVAIAAHNPDSLSRLWGAVFEYLSKILANSTAFSPLLVERAIAGLLRLQSLAIQQAVLRDQFFLALDVFRSLPQSILASVAQPMVTGVCQIASAHPHAFRTSTQWNMLFSIFIATAGIEEAARESFAVLKQLSQGELAPGIVADNFAPFVHALNAFASVCGQEVSRPHPGNPKSEDSVTARALESIDMIRNAQDLIPRMLAQAQSDPSKPWASFWMPVLLAYGQQSINGNRELRQLALGNLQRSLVAPEILSSGKIDFTIIFERVLFPVLEELLKPQVFRKDPDGMSETRLRASGLLCKIFLHYLIQLSEQGMGRMTELWLQILGFLDRFMHSGRRDQMYEAVPENLKNVLLVMHASGFLVPPHENPTIEQSHLWNATFERIDPVLNTLKSDLFPTQSIPSSLQQSIPTSLNEKEEVVNDDSENQEKDSEVVDESGAGPSEPVTE</sequence>
<dbReference type="InterPro" id="IPR000904">
    <property type="entry name" value="Sec7_dom"/>
</dbReference>
<dbReference type="InterPro" id="IPR032691">
    <property type="entry name" value="Mon2/Sec7/BIG1-like_HUS"/>
</dbReference>
<organism evidence="4">
    <name type="scientific">Melampsora larici-populina (strain 98AG31 / pathotype 3-4-7)</name>
    <name type="common">Poplar leaf rust fungus</name>
    <dbReference type="NCBI Taxonomy" id="747676"/>
    <lineage>
        <taxon>Eukaryota</taxon>
        <taxon>Fungi</taxon>
        <taxon>Dikarya</taxon>
        <taxon>Basidiomycota</taxon>
        <taxon>Pucciniomycotina</taxon>
        <taxon>Pucciniomycetes</taxon>
        <taxon>Pucciniales</taxon>
        <taxon>Melampsoraceae</taxon>
        <taxon>Melampsora</taxon>
    </lineage>
</organism>
<dbReference type="InterPro" id="IPR056604">
    <property type="entry name" value="GBF1-like_TPR"/>
</dbReference>
<dbReference type="Pfam" id="PF23325">
    <property type="entry name" value="TPR_28"/>
    <property type="match status" value="1"/>
</dbReference>
<protein>
    <recommendedName>
        <fullName evidence="2">SEC7 domain-containing protein</fullName>
    </recommendedName>
</protein>
<dbReference type="Proteomes" id="UP000001072">
    <property type="component" value="Unassembled WGS sequence"/>
</dbReference>
<feature type="region of interest" description="Disordered" evidence="1">
    <location>
        <begin position="197"/>
        <end position="288"/>
    </location>
</feature>
<dbReference type="VEuPathDB" id="FungiDB:MELLADRAFT_36715"/>
<accession>F4RPN4</accession>
<dbReference type="InterPro" id="IPR035999">
    <property type="entry name" value="Sec7_dom_sf"/>
</dbReference>
<feature type="compositionally biased region" description="Polar residues" evidence="1">
    <location>
        <begin position="1"/>
        <end position="27"/>
    </location>
</feature>
<name>F4RPN4_MELLP</name>
<dbReference type="Pfam" id="PF12783">
    <property type="entry name" value="Sec7-like_HUS"/>
    <property type="match status" value="1"/>
</dbReference>
<dbReference type="RefSeq" id="XP_007411189.1">
    <property type="nucleotide sequence ID" value="XM_007411127.1"/>
</dbReference>
<dbReference type="GeneID" id="18927577"/>
<dbReference type="GO" id="GO:0016192">
    <property type="term" value="P:vesicle-mediated transport"/>
    <property type="evidence" value="ECO:0007669"/>
    <property type="project" value="UniProtKB-ARBA"/>
</dbReference>
<dbReference type="InterPro" id="IPR016024">
    <property type="entry name" value="ARM-type_fold"/>
</dbReference>
<feature type="region of interest" description="Disordered" evidence="1">
    <location>
        <begin position="1"/>
        <end position="31"/>
    </location>
</feature>
<gene>
    <name evidence="3" type="ORF">MELLADRAFT_36715</name>
</gene>
<dbReference type="PROSITE" id="PS50190">
    <property type="entry name" value="SEC7"/>
    <property type="match status" value="1"/>
</dbReference>
<dbReference type="InterPro" id="IPR023394">
    <property type="entry name" value="Sec7_C_sf"/>
</dbReference>
<dbReference type="SUPFAM" id="SSF48371">
    <property type="entry name" value="ARM repeat"/>
    <property type="match status" value="1"/>
</dbReference>
<evidence type="ECO:0000259" key="2">
    <source>
        <dbReference type="PROSITE" id="PS50190"/>
    </source>
</evidence>
<dbReference type="HOGENOM" id="CLU_001204_3_1_1"/>
<dbReference type="STRING" id="747676.F4RPN4"/>
<evidence type="ECO:0000313" key="4">
    <source>
        <dbReference type="Proteomes" id="UP000001072"/>
    </source>
</evidence>
<dbReference type="InParanoid" id="F4RPN4"/>
<feature type="compositionally biased region" description="Low complexity" evidence="1">
    <location>
        <begin position="1488"/>
        <end position="1500"/>
    </location>
</feature>
<dbReference type="Gene3D" id="1.10.220.20">
    <property type="match status" value="1"/>
</dbReference>
<dbReference type="EMBL" id="GL883112">
    <property type="protein sequence ID" value="EGG05700.1"/>
    <property type="molecule type" value="Genomic_DNA"/>
</dbReference>
<feature type="domain" description="SEC7" evidence="2">
    <location>
        <begin position="574"/>
        <end position="764"/>
    </location>
</feature>
<dbReference type="Pfam" id="PF01369">
    <property type="entry name" value="Sec7"/>
    <property type="match status" value="1"/>
</dbReference>
<dbReference type="FunCoup" id="F4RPN4">
    <property type="interactions" value="554"/>
</dbReference>
<feature type="region of interest" description="Disordered" evidence="1">
    <location>
        <begin position="451"/>
        <end position="470"/>
    </location>
</feature>
<evidence type="ECO:0000313" key="3">
    <source>
        <dbReference type="EMBL" id="EGG05700.1"/>
    </source>
</evidence>
<dbReference type="OrthoDB" id="10258608at2759"/>
<dbReference type="PANTHER" id="PTHR10663">
    <property type="entry name" value="GUANYL-NUCLEOTIDE EXCHANGE FACTOR"/>
    <property type="match status" value="1"/>
</dbReference>